<dbReference type="PROSITE" id="PS51318">
    <property type="entry name" value="TAT"/>
    <property type="match status" value="1"/>
</dbReference>
<feature type="domain" description="Phosphodiester glycosidase" evidence="2">
    <location>
        <begin position="260"/>
        <end position="424"/>
    </location>
</feature>
<keyword evidence="4" id="KW-1185">Reference proteome</keyword>
<dbReference type="RefSeq" id="WP_091591753.1">
    <property type="nucleotide sequence ID" value="NZ_JBHRWG010000004.1"/>
</dbReference>
<name>A0A1C3N568_9ACTN</name>
<evidence type="ECO:0000259" key="2">
    <source>
        <dbReference type="Pfam" id="PF09992"/>
    </source>
</evidence>
<dbReference type="PANTHER" id="PTHR40446:SF2">
    <property type="entry name" value="N-ACETYLGLUCOSAMINE-1-PHOSPHODIESTER ALPHA-N-ACETYLGLUCOSAMINIDASE"/>
    <property type="match status" value="1"/>
</dbReference>
<gene>
    <name evidence="3" type="ORF">GA0070620_3239</name>
</gene>
<dbReference type="Pfam" id="PF09992">
    <property type="entry name" value="NAGPA"/>
    <property type="match status" value="1"/>
</dbReference>
<dbReference type="EMBL" id="LT598496">
    <property type="protein sequence ID" value="SBV27713.1"/>
    <property type="molecule type" value="Genomic_DNA"/>
</dbReference>
<dbReference type="Proteomes" id="UP000199393">
    <property type="component" value="Chromosome I"/>
</dbReference>
<dbReference type="PATRIC" id="fig|307121.4.peg.3307"/>
<protein>
    <recommendedName>
        <fullName evidence="2">Phosphodiester glycosidase domain-containing protein</fullName>
    </recommendedName>
</protein>
<dbReference type="InterPro" id="IPR018711">
    <property type="entry name" value="NAGPA"/>
</dbReference>
<feature type="chain" id="PRO_5008678692" description="Phosphodiester glycosidase domain-containing protein" evidence="1">
    <location>
        <begin position="37"/>
        <end position="433"/>
    </location>
</feature>
<dbReference type="AlphaFoldDB" id="A0A1C3N568"/>
<evidence type="ECO:0000313" key="4">
    <source>
        <dbReference type="Proteomes" id="UP000199393"/>
    </source>
</evidence>
<dbReference type="PANTHER" id="PTHR40446">
    <property type="entry name" value="N-ACETYLGLUCOSAMINE-1-PHOSPHODIESTER ALPHA-N-ACETYLGLUCOSAMINIDASE"/>
    <property type="match status" value="1"/>
</dbReference>
<proteinExistence type="predicted"/>
<dbReference type="STRING" id="307121.GA0070620_3239"/>
<feature type="signal peptide" evidence="1">
    <location>
        <begin position="1"/>
        <end position="36"/>
    </location>
</feature>
<reference evidence="4" key="1">
    <citation type="submission" date="2016-06" db="EMBL/GenBank/DDBJ databases">
        <authorList>
            <person name="Varghese N."/>
            <person name="Submissions Spin"/>
        </authorList>
    </citation>
    <scope>NUCLEOTIDE SEQUENCE [LARGE SCALE GENOMIC DNA]</scope>
    <source>
        <strain evidence="4">DSM 45344</strain>
    </source>
</reference>
<keyword evidence="1" id="KW-0732">Signal</keyword>
<accession>A0A1C3N568</accession>
<evidence type="ECO:0000313" key="3">
    <source>
        <dbReference type="EMBL" id="SBV27713.1"/>
    </source>
</evidence>
<dbReference type="InterPro" id="IPR006311">
    <property type="entry name" value="TAT_signal"/>
</dbReference>
<organism evidence="3 4">
    <name type="scientific">Micromonospora krabiensis</name>
    <dbReference type="NCBI Taxonomy" id="307121"/>
    <lineage>
        <taxon>Bacteria</taxon>
        <taxon>Bacillati</taxon>
        <taxon>Actinomycetota</taxon>
        <taxon>Actinomycetes</taxon>
        <taxon>Micromonosporales</taxon>
        <taxon>Micromonosporaceae</taxon>
        <taxon>Micromonospora</taxon>
    </lineage>
</organism>
<sequence length="433" mass="44071">MTVSTPGRSALRRAGALAAAAALAAVTLGVAPGAHAAEAAGAALPLGDTDLTEVRTSSTLATGVTLTRIVRGTEPAPADQINTTTRGPWVVNVLTIDPRQAKGHLKATYGPNLSQVEKTTELVRASGALAGVNASFFTFTASQQYPGDPVGLGLFGGKLLSEPTTDAAEVNFLVDANTNRATAGKLTWSGSVRNRQTGATLPLEFVNHPPVVPAECAAVSDQTQCGVPGDVTRFTPEFAAATPSGAGVEVVLDRLGCVVRTSTSRGTALAAGQTSLQATGRDATALLAVVSGGCVDNRSTLVDAEGRRFPVRPGLFGVNGRYRLTANGQVVVPEGAPGDSFFARNPRTVAGTTRDGKIVLATIDGRQTTSVGTTLAETAAVAQALGLRDAVNLDGGGSTAMAVDGALVNHPSGTERAVGDALVFVPGRYRDDH</sequence>
<evidence type="ECO:0000256" key="1">
    <source>
        <dbReference type="SAM" id="SignalP"/>
    </source>
</evidence>
<dbReference type="OrthoDB" id="9809781at2"/>